<dbReference type="CDD" id="cd01839">
    <property type="entry name" value="SGNH_arylesterase_like"/>
    <property type="match status" value="1"/>
</dbReference>
<dbReference type="EMBL" id="CYPR01000203">
    <property type="protein sequence ID" value="CUH40350.1"/>
    <property type="molecule type" value="Genomic_DNA"/>
</dbReference>
<dbReference type="Gene3D" id="3.40.50.1110">
    <property type="entry name" value="SGNH hydrolase"/>
    <property type="match status" value="1"/>
</dbReference>
<dbReference type="Pfam" id="PF13472">
    <property type="entry name" value="Lipase_GDSL_2"/>
    <property type="match status" value="1"/>
</dbReference>
<keyword evidence="3" id="KW-1185">Reference proteome</keyword>
<proteinExistence type="predicted"/>
<gene>
    <name evidence="2" type="ORF">JSE7799_03082</name>
</gene>
<dbReference type="SUPFAM" id="SSF52266">
    <property type="entry name" value="SGNH hydrolase"/>
    <property type="match status" value="1"/>
</dbReference>
<protein>
    <submittedName>
        <fullName evidence="2">Arylesterase</fullName>
        <ecNumber evidence="2">3.1.1.2</ecNumber>
    </submittedName>
</protein>
<feature type="domain" description="SGNH hydrolase-type esterase" evidence="1">
    <location>
        <begin position="9"/>
        <end position="196"/>
    </location>
</feature>
<evidence type="ECO:0000313" key="3">
    <source>
        <dbReference type="Proteomes" id="UP000049455"/>
    </source>
</evidence>
<dbReference type="InterPro" id="IPR013830">
    <property type="entry name" value="SGNH_hydro"/>
</dbReference>
<dbReference type="AlphaFoldDB" id="A0A0M7BC90"/>
<accession>A0A0M7BC90</accession>
<keyword evidence="2" id="KW-0378">Hydrolase</keyword>
<dbReference type="EC" id="3.1.1.2" evidence="2"/>
<name>A0A0M7BC90_9RHOB</name>
<dbReference type="InterPro" id="IPR036514">
    <property type="entry name" value="SGNH_hydro_sf"/>
</dbReference>
<dbReference type="OrthoDB" id="164654at2"/>
<reference evidence="2 3" key="1">
    <citation type="submission" date="2015-09" db="EMBL/GenBank/DDBJ databases">
        <authorList>
            <person name="Jackson K.R."/>
            <person name="Lunt B.L."/>
            <person name="Fisher J.N.B."/>
            <person name="Gardner A.V."/>
            <person name="Bailey M.E."/>
            <person name="Deus L.M."/>
            <person name="Earl A.S."/>
            <person name="Gibby P.D."/>
            <person name="Hartmann K.A."/>
            <person name="Liu J.E."/>
            <person name="Manci A.M."/>
            <person name="Nielsen D.A."/>
            <person name="Solomon M.B."/>
            <person name="Breakwell D.P."/>
            <person name="Burnett S.H."/>
            <person name="Grose J.H."/>
        </authorList>
    </citation>
    <scope>NUCLEOTIDE SEQUENCE [LARGE SCALE GENOMIC DNA]</scope>
    <source>
        <strain evidence="2 3">CECT 7799</strain>
    </source>
</reference>
<dbReference type="STRING" id="313367.JSE7799_03082"/>
<evidence type="ECO:0000313" key="2">
    <source>
        <dbReference type="EMBL" id="CUH40350.1"/>
    </source>
</evidence>
<sequence>MPTSPVILVFGDSNSHGTMPLSRLGAVDRHPPEARWPEVMGRALGYQVIVEGHPGRTTVHDDPIDGAHKNGVRALPVALESQRPVDLVMIMLGTNDCKARFGLRGWDIAASVGKLAQMVMASNAGPDGGAPGVMLIAPVPVKEAGVLAEMFQGGPARSRAIAPALREEAERLGLPFFDAGRVAAVDPADGVHMDAAAQVALGMALAEAVRGVLPVP</sequence>
<evidence type="ECO:0000259" key="1">
    <source>
        <dbReference type="Pfam" id="PF13472"/>
    </source>
</evidence>
<dbReference type="RefSeq" id="WP_055664408.1">
    <property type="nucleotide sequence ID" value="NZ_CYPR01000203.1"/>
</dbReference>
<dbReference type="GO" id="GO:0004064">
    <property type="term" value="F:arylesterase activity"/>
    <property type="evidence" value="ECO:0007669"/>
    <property type="project" value="UniProtKB-EC"/>
</dbReference>
<dbReference type="Proteomes" id="UP000049455">
    <property type="component" value="Unassembled WGS sequence"/>
</dbReference>
<organism evidence="2 3">
    <name type="scientific">Jannaschia seosinensis</name>
    <dbReference type="NCBI Taxonomy" id="313367"/>
    <lineage>
        <taxon>Bacteria</taxon>
        <taxon>Pseudomonadati</taxon>
        <taxon>Pseudomonadota</taxon>
        <taxon>Alphaproteobacteria</taxon>
        <taxon>Rhodobacterales</taxon>
        <taxon>Roseobacteraceae</taxon>
        <taxon>Jannaschia</taxon>
    </lineage>
</organism>